<proteinExistence type="predicted"/>
<dbReference type="RefSeq" id="WP_026861646.1">
    <property type="nucleotide sequence ID" value="NZ_PIQE01000001.1"/>
</dbReference>
<keyword evidence="3" id="KW-1185">Reference proteome</keyword>
<dbReference type="SUPFAM" id="SSF103647">
    <property type="entry name" value="TSP type-3 repeat"/>
    <property type="match status" value="1"/>
</dbReference>
<protein>
    <submittedName>
        <fullName evidence="2">Uncharacterized protein</fullName>
    </submittedName>
</protein>
<dbReference type="AlphaFoldDB" id="A0A432Z9A2"/>
<feature type="signal peptide" evidence="1">
    <location>
        <begin position="1"/>
        <end position="23"/>
    </location>
</feature>
<dbReference type="InterPro" id="IPR028974">
    <property type="entry name" value="TSP_type-3_rpt"/>
</dbReference>
<dbReference type="GO" id="GO:0005509">
    <property type="term" value="F:calcium ion binding"/>
    <property type="evidence" value="ECO:0007669"/>
    <property type="project" value="InterPro"/>
</dbReference>
<keyword evidence="1" id="KW-0732">Signal</keyword>
<comment type="caution">
    <text evidence="2">The sequence shown here is derived from an EMBL/GenBank/DDBJ whole genome shotgun (WGS) entry which is preliminary data.</text>
</comment>
<gene>
    <name evidence="2" type="ORF">CWI80_03965</name>
</gene>
<reference evidence="3" key="1">
    <citation type="journal article" date="2018" name="Front. Microbiol.">
        <title>Genome-Based Analysis Reveals the Taxonomy and Diversity of the Family Idiomarinaceae.</title>
        <authorList>
            <person name="Liu Y."/>
            <person name="Lai Q."/>
            <person name="Shao Z."/>
        </authorList>
    </citation>
    <scope>NUCLEOTIDE SEQUENCE [LARGE SCALE GENOMIC DNA]</scope>
    <source>
        <strain evidence="3">c121</strain>
    </source>
</reference>
<sequence length="290" mass="31096">MKPSKMLLSVVAAVATATTAAYAAPAEQQIKITSSQLDTYSFNEQAPATLPSAVEIILTVDTSVLGYLTPGFNEFTNATTDIDITFFDDAGGVLAWDWPLQHSLNVDAGEMSTVQARFGGSFNAFTAGILETNYDGFVFEIVQGEGFNLFADNSGFPVLTEASVEQPGNFMLALSEVAATYPSYQLIFDSGTIAYMSADADGDGITDADDQCAATEVSETVVFDGINSGVTNSVDANGCSIMDRYAACQVPQSDMLFYSGPTQCEMMMGYQLYREGVITYTELRMLRNAL</sequence>
<evidence type="ECO:0000313" key="2">
    <source>
        <dbReference type="EMBL" id="RUO74506.1"/>
    </source>
</evidence>
<evidence type="ECO:0000313" key="3">
    <source>
        <dbReference type="Proteomes" id="UP000287022"/>
    </source>
</evidence>
<dbReference type="Proteomes" id="UP000287022">
    <property type="component" value="Unassembled WGS sequence"/>
</dbReference>
<feature type="chain" id="PRO_5019176520" evidence="1">
    <location>
        <begin position="24"/>
        <end position="290"/>
    </location>
</feature>
<accession>A0A432Z9A2</accession>
<evidence type="ECO:0000256" key="1">
    <source>
        <dbReference type="SAM" id="SignalP"/>
    </source>
</evidence>
<dbReference type="EMBL" id="PIQE01000001">
    <property type="protein sequence ID" value="RUO74506.1"/>
    <property type="molecule type" value="Genomic_DNA"/>
</dbReference>
<name>A0A432Z9A2_9GAMM</name>
<dbReference type="STRING" id="1122124.GCA_000423165_00603"/>
<organism evidence="2 3">
    <name type="scientific">Pseudidiomarina sediminum</name>
    <dbReference type="NCBI Taxonomy" id="431675"/>
    <lineage>
        <taxon>Bacteria</taxon>
        <taxon>Pseudomonadati</taxon>
        <taxon>Pseudomonadota</taxon>
        <taxon>Gammaproteobacteria</taxon>
        <taxon>Alteromonadales</taxon>
        <taxon>Idiomarinaceae</taxon>
        <taxon>Pseudidiomarina</taxon>
    </lineage>
</organism>